<proteinExistence type="predicted"/>
<dbReference type="Proteomes" id="UP000653308">
    <property type="component" value="Unassembled WGS sequence"/>
</dbReference>
<evidence type="ECO:0000313" key="2">
    <source>
        <dbReference type="EMBL" id="GGY18361.1"/>
    </source>
</evidence>
<name>A0ABQ2ZNM2_9ACTN</name>
<accession>A0ABQ2ZNM2</accession>
<feature type="region of interest" description="Disordered" evidence="1">
    <location>
        <begin position="76"/>
        <end position="112"/>
    </location>
</feature>
<feature type="compositionally biased region" description="Gly residues" evidence="1">
    <location>
        <begin position="35"/>
        <end position="46"/>
    </location>
</feature>
<feature type="region of interest" description="Disordered" evidence="1">
    <location>
        <begin position="23"/>
        <end position="61"/>
    </location>
</feature>
<dbReference type="EMBL" id="BMWE01000006">
    <property type="protein sequence ID" value="GGY18361.1"/>
    <property type="molecule type" value="Genomic_DNA"/>
</dbReference>
<reference evidence="3" key="1">
    <citation type="journal article" date="2019" name="Int. J. Syst. Evol. Microbiol.">
        <title>The Global Catalogue of Microorganisms (GCM) 10K type strain sequencing project: providing services to taxonomists for standard genome sequencing and annotation.</title>
        <authorList>
            <consortium name="The Broad Institute Genomics Platform"/>
            <consortium name="The Broad Institute Genome Sequencing Center for Infectious Disease"/>
            <person name="Wu L."/>
            <person name="Ma J."/>
        </authorList>
    </citation>
    <scope>NUCLEOTIDE SEQUENCE [LARGE SCALE GENOMIC DNA]</scope>
    <source>
        <strain evidence="3">JCM 4957</strain>
    </source>
</reference>
<sequence length="112" mass="11311">MLGGSPNGGIGSAGRFTCDGRELWYSYESPPPKGGPDGPDGPGRPGGWKRPPGPGDVGGGAAGVYEVAVLVRKFHRHSSQNGAPPSRGVRHCGQSSGSAFGTEERCGGRPPG</sequence>
<gene>
    <name evidence="2" type="ORF">GCM10010384_25900</name>
</gene>
<feature type="compositionally biased region" description="Basic and acidic residues" evidence="1">
    <location>
        <begin position="102"/>
        <end position="112"/>
    </location>
</feature>
<keyword evidence="3" id="KW-1185">Reference proteome</keyword>
<evidence type="ECO:0000313" key="3">
    <source>
        <dbReference type="Proteomes" id="UP000653308"/>
    </source>
</evidence>
<organism evidence="2 3">
    <name type="scientific">Streptomyces djakartensis</name>
    <dbReference type="NCBI Taxonomy" id="68193"/>
    <lineage>
        <taxon>Bacteria</taxon>
        <taxon>Bacillati</taxon>
        <taxon>Actinomycetota</taxon>
        <taxon>Actinomycetes</taxon>
        <taxon>Kitasatosporales</taxon>
        <taxon>Streptomycetaceae</taxon>
        <taxon>Streptomyces</taxon>
    </lineage>
</organism>
<evidence type="ECO:0000256" key="1">
    <source>
        <dbReference type="SAM" id="MobiDB-lite"/>
    </source>
</evidence>
<protein>
    <submittedName>
        <fullName evidence="2">Uncharacterized protein</fullName>
    </submittedName>
</protein>
<comment type="caution">
    <text evidence="2">The sequence shown here is derived from an EMBL/GenBank/DDBJ whole genome shotgun (WGS) entry which is preliminary data.</text>
</comment>